<evidence type="ECO:0000256" key="1">
    <source>
        <dbReference type="ARBA" id="ARBA00000189"/>
    </source>
</evidence>
<feature type="binding site" evidence="17">
    <location>
        <position position="269"/>
    </location>
    <ligand>
        <name>Ca(2+)</name>
        <dbReference type="ChEBI" id="CHEBI:29108"/>
        <label>2</label>
    </ligand>
</feature>
<feature type="disulfide bond" evidence="19">
    <location>
        <begin position="86"/>
        <end position="91"/>
    </location>
</feature>
<comment type="similarity">
    <text evidence="20">Belongs to the peroxidase family. Classical plant (class III) peroxidase subfamily.</text>
</comment>
<evidence type="ECO:0000313" key="22">
    <source>
        <dbReference type="EMBL" id="PKA49645.1"/>
    </source>
</evidence>
<evidence type="ECO:0000256" key="6">
    <source>
        <dbReference type="ARBA" id="ARBA00022559"/>
    </source>
</evidence>
<dbReference type="STRING" id="1088818.A0A2I0A278"/>
<feature type="binding site" evidence="17">
    <location>
        <position position="215"/>
    </location>
    <ligand>
        <name>Ca(2+)</name>
        <dbReference type="ChEBI" id="CHEBI:29108"/>
        <label>2</label>
    </ligand>
</feature>
<dbReference type="GO" id="GO:0140825">
    <property type="term" value="F:lactoperoxidase activity"/>
    <property type="evidence" value="ECO:0007669"/>
    <property type="project" value="UniProtKB-EC"/>
</dbReference>
<feature type="active site" description="Proton acceptor" evidence="15">
    <location>
        <position position="84"/>
    </location>
</feature>
<protein>
    <recommendedName>
        <fullName evidence="4 20">Peroxidase</fullName>
        <ecNumber evidence="4 20">1.11.1.7</ecNumber>
    </recommendedName>
</protein>
<evidence type="ECO:0000256" key="2">
    <source>
        <dbReference type="ARBA" id="ARBA00002322"/>
    </source>
</evidence>
<reference evidence="22 23" key="1">
    <citation type="journal article" date="2017" name="Nature">
        <title>The Apostasia genome and the evolution of orchids.</title>
        <authorList>
            <person name="Zhang G.Q."/>
            <person name="Liu K.W."/>
            <person name="Li Z."/>
            <person name="Lohaus R."/>
            <person name="Hsiao Y.Y."/>
            <person name="Niu S.C."/>
            <person name="Wang J.Y."/>
            <person name="Lin Y.C."/>
            <person name="Xu Q."/>
            <person name="Chen L.J."/>
            <person name="Yoshida K."/>
            <person name="Fujiwara S."/>
            <person name="Wang Z.W."/>
            <person name="Zhang Y.Q."/>
            <person name="Mitsuda N."/>
            <person name="Wang M."/>
            <person name="Liu G.H."/>
            <person name="Pecoraro L."/>
            <person name="Huang H.X."/>
            <person name="Xiao X.J."/>
            <person name="Lin M."/>
            <person name="Wu X.Y."/>
            <person name="Wu W.L."/>
            <person name="Chen Y.Y."/>
            <person name="Chang S.B."/>
            <person name="Sakamoto S."/>
            <person name="Ohme-Takagi M."/>
            <person name="Yagi M."/>
            <person name="Zeng S.J."/>
            <person name="Shen C.Y."/>
            <person name="Yeh C.M."/>
            <person name="Luo Y.B."/>
            <person name="Tsai W.C."/>
            <person name="Van de Peer Y."/>
            <person name="Liu Z.J."/>
        </authorList>
    </citation>
    <scope>NUCLEOTIDE SEQUENCE [LARGE SCALE GENOMIC DNA]</scope>
    <source>
        <strain evidence="23">cv. Shenzhen</strain>
        <tissue evidence="22">Stem</tissue>
    </source>
</reference>
<feature type="disulfide bond" evidence="19">
    <location>
        <begin position="221"/>
        <end position="255"/>
    </location>
</feature>
<dbReference type="InterPro" id="IPR019794">
    <property type="entry name" value="Peroxidases_AS"/>
</dbReference>
<keyword evidence="14 20" id="KW-0376">Hydrogen peroxide</keyword>
<dbReference type="PRINTS" id="PR00458">
    <property type="entry name" value="PEROXIDASE"/>
</dbReference>
<evidence type="ECO:0000256" key="14">
    <source>
        <dbReference type="ARBA" id="ARBA00023324"/>
    </source>
</evidence>
<comment type="cofactor">
    <cofactor evidence="17 20">
        <name>heme b</name>
        <dbReference type="ChEBI" id="CHEBI:60344"/>
    </cofactor>
    <text evidence="17 20">Binds 1 heme b (iron(II)-protoporphyrin IX) group per subunit.</text>
</comment>
<dbReference type="FunFam" id="1.10.520.10:FF:000008">
    <property type="entry name" value="Peroxidase"/>
    <property type="match status" value="1"/>
</dbReference>
<dbReference type="PANTHER" id="PTHR31517">
    <property type="match status" value="1"/>
</dbReference>
<keyword evidence="23" id="KW-1185">Reference proteome</keyword>
<dbReference type="PANTHER" id="PTHR31517:SF59">
    <property type="entry name" value="PEROXIDASE"/>
    <property type="match status" value="1"/>
</dbReference>
<evidence type="ECO:0000256" key="9">
    <source>
        <dbReference type="ARBA" id="ARBA00022837"/>
    </source>
</evidence>
<evidence type="ECO:0000256" key="18">
    <source>
        <dbReference type="PIRSR" id="PIRSR600823-4"/>
    </source>
</evidence>
<evidence type="ECO:0000256" key="5">
    <source>
        <dbReference type="ARBA" id="ARBA00022525"/>
    </source>
</evidence>
<dbReference type="InterPro" id="IPR033905">
    <property type="entry name" value="Secretory_peroxidase"/>
</dbReference>
<evidence type="ECO:0000256" key="13">
    <source>
        <dbReference type="ARBA" id="ARBA00023283"/>
    </source>
</evidence>
<evidence type="ECO:0000256" key="15">
    <source>
        <dbReference type="PIRSR" id="PIRSR600823-1"/>
    </source>
</evidence>
<dbReference type="InterPro" id="IPR019793">
    <property type="entry name" value="Peroxidases_heam-ligand_BS"/>
</dbReference>
<feature type="chain" id="PRO_5013985592" description="Peroxidase" evidence="20">
    <location>
        <begin position="26"/>
        <end position="356"/>
    </location>
</feature>
<dbReference type="SUPFAM" id="SSF48113">
    <property type="entry name" value="Heme-dependent peroxidases"/>
    <property type="match status" value="1"/>
</dbReference>
<keyword evidence="11 17" id="KW-0408">Iron</keyword>
<dbReference type="GO" id="GO:0020037">
    <property type="term" value="F:heme binding"/>
    <property type="evidence" value="ECO:0007669"/>
    <property type="project" value="UniProtKB-UniRule"/>
</dbReference>
<name>A0A2I0A278_9ASPA</name>
<feature type="binding site" evidence="16">
    <location>
        <position position="184"/>
    </location>
    <ligand>
        <name>substrate</name>
    </ligand>
</feature>
<evidence type="ECO:0000256" key="10">
    <source>
        <dbReference type="ARBA" id="ARBA00023002"/>
    </source>
</evidence>
<keyword evidence="20" id="KW-0732">Signal</keyword>
<evidence type="ECO:0000259" key="21">
    <source>
        <dbReference type="PROSITE" id="PS50873"/>
    </source>
</evidence>
<feature type="domain" description="Plant heme peroxidase family profile" evidence="21">
    <location>
        <begin position="43"/>
        <end position="349"/>
    </location>
</feature>
<dbReference type="FunFam" id="1.10.420.10:FF:000001">
    <property type="entry name" value="Peroxidase"/>
    <property type="match status" value="1"/>
</dbReference>
<comment type="catalytic activity">
    <reaction evidence="1 20">
        <text>2 a phenolic donor + H2O2 = 2 a phenolic radical donor + 2 H2O</text>
        <dbReference type="Rhea" id="RHEA:56136"/>
        <dbReference type="ChEBI" id="CHEBI:15377"/>
        <dbReference type="ChEBI" id="CHEBI:16240"/>
        <dbReference type="ChEBI" id="CHEBI:139520"/>
        <dbReference type="ChEBI" id="CHEBI:139521"/>
        <dbReference type="EC" id="1.11.1.7"/>
    </reaction>
</comment>
<dbReference type="Gene3D" id="1.10.520.10">
    <property type="match status" value="1"/>
</dbReference>
<feature type="binding site" evidence="17">
    <location>
        <position position="272"/>
    </location>
    <ligand>
        <name>Ca(2+)</name>
        <dbReference type="ChEBI" id="CHEBI:29108"/>
        <label>2</label>
    </ligand>
</feature>
<evidence type="ECO:0000256" key="8">
    <source>
        <dbReference type="ARBA" id="ARBA00022723"/>
    </source>
</evidence>
<dbReference type="InterPro" id="IPR002016">
    <property type="entry name" value="Haem_peroxidase"/>
</dbReference>
<dbReference type="GO" id="GO:0042744">
    <property type="term" value="P:hydrogen peroxide catabolic process"/>
    <property type="evidence" value="ECO:0007669"/>
    <property type="project" value="UniProtKB-KW"/>
</dbReference>
<proteinExistence type="inferred from homology"/>
<feature type="binding site" evidence="17">
    <location>
        <position position="85"/>
    </location>
    <ligand>
        <name>Ca(2+)</name>
        <dbReference type="ChEBI" id="CHEBI:29108"/>
        <label>1</label>
    </ligand>
</feature>
<dbReference type="OrthoDB" id="2113341at2759"/>
<comment type="similarity">
    <text evidence="3">Belongs to the peroxidase family. Ascorbate peroxidase subfamily.</text>
</comment>
<dbReference type="EMBL" id="KZ452037">
    <property type="protein sequence ID" value="PKA49645.1"/>
    <property type="molecule type" value="Genomic_DNA"/>
</dbReference>
<dbReference type="AlphaFoldDB" id="A0A2I0A278"/>
<evidence type="ECO:0000256" key="17">
    <source>
        <dbReference type="PIRSR" id="PIRSR600823-3"/>
    </source>
</evidence>
<dbReference type="EC" id="1.11.1.7" evidence="4 20"/>
<comment type="subcellular location">
    <subcellularLocation>
        <location evidence="20">Secreted</location>
    </subcellularLocation>
</comment>
<keyword evidence="8 17" id="KW-0479">Metal-binding</keyword>
<evidence type="ECO:0000256" key="7">
    <source>
        <dbReference type="ARBA" id="ARBA00022617"/>
    </source>
</evidence>
<gene>
    <name evidence="22" type="primary">PER19</name>
    <name evidence="22" type="ORF">AXF42_Ash004186</name>
</gene>
<evidence type="ECO:0000256" key="12">
    <source>
        <dbReference type="ARBA" id="ARBA00023157"/>
    </source>
</evidence>
<evidence type="ECO:0000256" key="16">
    <source>
        <dbReference type="PIRSR" id="PIRSR600823-2"/>
    </source>
</evidence>
<evidence type="ECO:0000256" key="20">
    <source>
        <dbReference type="RuleBase" id="RU362060"/>
    </source>
</evidence>
<evidence type="ECO:0000256" key="11">
    <source>
        <dbReference type="ARBA" id="ARBA00023004"/>
    </source>
</evidence>
<dbReference type="PROSITE" id="PS00436">
    <property type="entry name" value="PEROXIDASE_2"/>
    <property type="match status" value="1"/>
</dbReference>
<dbReference type="CDD" id="cd00693">
    <property type="entry name" value="secretory_peroxidase"/>
    <property type="match status" value="1"/>
</dbReference>
<keyword evidence="13" id="KW-0873">Pyrrolidone carboxylic acid</keyword>
<keyword evidence="7 20" id="KW-0349">Heme</keyword>
<feature type="signal peptide" evidence="20">
    <location>
        <begin position="1"/>
        <end position="25"/>
    </location>
</feature>
<dbReference type="PROSITE" id="PS50873">
    <property type="entry name" value="PEROXIDASE_4"/>
    <property type="match status" value="1"/>
</dbReference>
<keyword evidence="12 19" id="KW-1015">Disulfide bond</keyword>
<dbReference type="Gene3D" id="1.10.420.10">
    <property type="entry name" value="Peroxidase, domain 2"/>
    <property type="match status" value="1"/>
</dbReference>
<feature type="binding site" evidence="17">
    <location>
        <position position="88"/>
    </location>
    <ligand>
        <name>Ca(2+)</name>
        <dbReference type="ChEBI" id="CHEBI:29108"/>
        <label>1</label>
    </ligand>
</feature>
<feature type="binding site" evidence="17">
    <location>
        <position position="108"/>
    </location>
    <ligand>
        <name>Ca(2+)</name>
        <dbReference type="ChEBI" id="CHEBI:29108"/>
        <label>1</label>
    </ligand>
</feature>
<feature type="disulfide bond" evidence="19">
    <location>
        <begin position="53"/>
        <end position="136"/>
    </location>
</feature>
<feature type="binding site" evidence="17">
    <location>
        <position position="92"/>
    </location>
    <ligand>
        <name>Ca(2+)</name>
        <dbReference type="ChEBI" id="CHEBI:29108"/>
        <label>1</label>
    </ligand>
</feature>
<feature type="binding site" evidence="17">
    <location>
        <position position="277"/>
    </location>
    <ligand>
        <name>Ca(2+)</name>
        <dbReference type="ChEBI" id="CHEBI:29108"/>
        <label>2</label>
    </ligand>
</feature>
<dbReference type="Pfam" id="PF00141">
    <property type="entry name" value="peroxidase"/>
    <property type="match status" value="1"/>
</dbReference>
<sequence>MSSPSSSYFFFFLFFSLGCSLSCLAGGAQSSQARRAGGVRRHQLSGDFYEKICPEVEKLVGGVTSLLHKEAPASGPATVRLFFHDCFVDGCDASVLVEAGAEGKAAVEREMPENRNLAAEGFENVGKAKAAVEEKCPGVVSCADVLAIAARDFVHLAGGPFYEVQKGRKDSKASSPTKVSADLPRSNATVDQLLALFARKGLSAGDLVALSGAHTIGFAHCDQFVSRLYGTAGEDGGAKDAPMDRRLLQALRMQCPRAGGNADVVAPLDVETPFEFDNRWYEGLGKGMGVLGADEALGVDRRTAPEVRRMAGDRASFFAAFAAGMERMGGIGVKKGRRGEIRRSCGRHLVWPPADG</sequence>
<dbReference type="GO" id="GO:0005576">
    <property type="term" value="C:extracellular region"/>
    <property type="evidence" value="ECO:0007669"/>
    <property type="project" value="UniProtKB-SubCell"/>
</dbReference>
<keyword evidence="5 20" id="KW-0964">Secreted</keyword>
<organism evidence="22 23">
    <name type="scientific">Apostasia shenzhenica</name>
    <dbReference type="NCBI Taxonomy" id="1088818"/>
    <lineage>
        <taxon>Eukaryota</taxon>
        <taxon>Viridiplantae</taxon>
        <taxon>Streptophyta</taxon>
        <taxon>Embryophyta</taxon>
        <taxon>Tracheophyta</taxon>
        <taxon>Spermatophyta</taxon>
        <taxon>Magnoliopsida</taxon>
        <taxon>Liliopsida</taxon>
        <taxon>Asparagales</taxon>
        <taxon>Orchidaceae</taxon>
        <taxon>Apostasioideae</taxon>
        <taxon>Apostasia</taxon>
    </lineage>
</organism>
<evidence type="ECO:0000256" key="4">
    <source>
        <dbReference type="ARBA" id="ARBA00012313"/>
    </source>
</evidence>
<dbReference type="InterPro" id="IPR010255">
    <property type="entry name" value="Haem_peroxidase_sf"/>
</dbReference>
<feature type="binding site" description="axial binding residue" evidence="17">
    <location>
        <position position="214"/>
    </location>
    <ligand>
        <name>heme b</name>
        <dbReference type="ChEBI" id="CHEBI:60344"/>
    </ligand>
    <ligandPart>
        <name>Fe</name>
        <dbReference type="ChEBI" id="CHEBI:18248"/>
    </ligandPart>
</feature>
<feature type="site" description="Transition state stabilizer" evidence="18">
    <location>
        <position position="80"/>
    </location>
</feature>
<feature type="binding site" evidence="17">
    <location>
        <position position="94"/>
    </location>
    <ligand>
        <name>Ca(2+)</name>
        <dbReference type="ChEBI" id="CHEBI:29108"/>
        <label>1</label>
    </ligand>
</feature>
<evidence type="ECO:0000313" key="23">
    <source>
        <dbReference type="Proteomes" id="UP000236161"/>
    </source>
</evidence>
<comment type="cofactor">
    <cofactor evidence="17 20">
        <name>Ca(2+)</name>
        <dbReference type="ChEBI" id="CHEBI:29108"/>
    </cofactor>
    <text evidence="17 20">Binds 2 calcium ions per subunit.</text>
</comment>
<keyword evidence="9 17" id="KW-0106">Calcium</keyword>
<evidence type="ECO:0000256" key="19">
    <source>
        <dbReference type="PIRSR" id="PIRSR600823-5"/>
    </source>
</evidence>
<dbReference type="PROSITE" id="PS00435">
    <property type="entry name" value="PEROXIDASE_1"/>
    <property type="match status" value="1"/>
</dbReference>
<comment type="function">
    <text evidence="2">Removal of H(2)O(2), oxidation of toxic reductants, biosynthesis and degradation of lignin, suberization, auxin catabolism, response to environmental stresses such as wounding, pathogen attack and oxidative stress. These functions might be dependent on each isozyme/isoform in each plant tissue.</text>
</comment>
<dbReference type="Proteomes" id="UP000236161">
    <property type="component" value="Unassembled WGS sequence"/>
</dbReference>
<evidence type="ECO:0000256" key="3">
    <source>
        <dbReference type="ARBA" id="ARBA00006873"/>
    </source>
</evidence>
<keyword evidence="10 20" id="KW-0560">Oxidoreductase</keyword>
<feature type="disulfide bond" evidence="19">
    <location>
        <begin position="142"/>
        <end position="345"/>
    </location>
</feature>
<accession>A0A2I0A278</accession>
<dbReference type="GO" id="GO:0046872">
    <property type="term" value="F:metal ion binding"/>
    <property type="evidence" value="ECO:0007669"/>
    <property type="project" value="UniProtKB-UniRule"/>
</dbReference>
<dbReference type="PRINTS" id="PR00461">
    <property type="entry name" value="PLPEROXIDASE"/>
</dbReference>
<keyword evidence="6 20" id="KW-0575">Peroxidase</keyword>
<dbReference type="InterPro" id="IPR000823">
    <property type="entry name" value="Peroxidase_pln"/>
</dbReference>
<dbReference type="GO" id="GO:0006979">
    <property type="term" value="P:response to oxidative stress"/>
    <property type="evidence" value="ECO:0007669"/>
    <property type="project" value="UniProtKB-UniRule"/>
</dbReference>
<feature type="binding site" evidence="17">
    <location>
        <position position="90"/>
    </location>
    <ligand>
        <name>Ca(2+)</name>
        <dbReference type="ChEBI" id="CHEBI:29108"/>
        <label>1</label>
    </ligand>
</feature>